<dbReference type="InterPro" id="IPR027417">
    <property type="entry name" value="P-loop_NTPase"/>
</dbReference>
<dbReference type="HOGENOM" id="CLU_023775_1_0_9"/>
<evidence type="ECO:0000313" key="2">
    <source>
        <dbReference type="EMBL" id="ACL69831.1"/>
    </source>
</evidence>
<dbReference type="KEGG" id="hor:Hore_10770"/>
<dbReference type="STRING" id="373903.Hore_10770"/>
<dbReference type="CDD" id="cd02028">
    <property type="entry name" value="UMPK_like"/>
    <property type="match status" value="1"/>
</dbReference>
<dbReference type="eggNOG" id="COG0572">
    <property type="taxonomic scope" value="Bacteria"/>
</dbReference>
<organism evidence="2 3">
    <name type="scientific">Halothermothrix orenii (strain H 168 / OCM 544 / DSM 9562)</name>
    <dbReference type="NCBI Taxonomy" id="373903"/>
    <lineage>
        <taxon>Bacteria</taxon>
        <taxon>Bacillati</taxon>
        <taxon>Bacillota</taxon>
        <taxon>Clostridia</taxon>
        <taxon>Halanaerobiales</taxon>
        <taxon>Halothermotrichaceae</taxon>
        <taxon>Halothermothrix</taxon>
    </lineage>
</organism>
<dbReference type="SUPFAM" id="SSF55186">
    <property type="entry name" value="ThrRS/AlaRS common domain"/>
    <property type="match status" value="1"/>
</dbReference>
<gene>
    <name evidence="2" type="ordered locus">Hore_10770</name>
</gene>
<sequence length="549" mass="63925">MIEVYINEKKYSFDKGITVEEVVKETYNGNYREVVGAIVNNEVESLNYKLNNRSQVSFLTINDESGNRIYRRSLFFLLTRVIYYLYPGAKLSIEHSLGNGIYCELNKNTPITQSDLIKIKKRMEELVRKDLPINKIKVNKDKLEKIYTEQDFYDKVKLVKQLDISQWPVYELDGFYNYFYSILVPSTGYLDKFDIHFKMPGFILLYPFPGSNKEVSRYVEQPKLASIFYEYEKWGEIINVSNVSELNEVITNNDYGDIIRITEALHEKKIALIADEITEKIDNKRVILIAGPSSSGKTTFAQRLSIQLRVNGLRPVAISTDDYFVDRDKTPRDEEGNLDFEAIEAIDLKLFNEHLVKLLQGEEVEIPIYNFKKGKREPVGRHLKIEKDQPIIIEGIHGLNERLTAVIPKELKYKIYVSALTQLNIDRHNRIPTTDNRLIRRIVRDYYFRGHDAAKTIELWPAVRRGEEKNIFPYQENADIMFNSALTYELSVLKKYAFPILKEIKSGQDGYFEAKRLLEILSCFNSLPDEKDIPRTSILREFIGGSCFK</sequence>
<dbReference type="EC" id="2.7.1.48" evidence="2"/>
<dbReference type="InterPro" id="IPR003593">
    <property type="entry name" value="AAA+_ATPase"/>
</dbReference>
<keyword evidence="3" id="KW-1185">Reference proteome</keyword>
<dbReference type="Gene3D" id="3.40.50.300">
    <property type="entry name" value="P-loop containing nucleotide triphosphate hydrolases"/>
    <property type="match status" value="1"/>
</dbReference>
<name>B8CX12_HALOH</name>
<dbReference type="PANTHER" id="PTHR10285">
    <property type="entry name" value="URIDINE KINASE"/>
    <property type="match status" value="1"/>
</dbReference>
<dbReference type="Proteomes" id="UP000000719">
    <property type="component" value="Chromosome"/>
</dbReference>
<dbReference type="Pfam" id="PF00485">
    <property type="entry name" value="PRK"/>
    <property type="match status" value="1"/>
</dbReference>
<accession>B8CX12</accession>
<reference evidence="2 3" key="1">
    <citation type="journal article" date="2009" name="PLoS ONE">
        <title>Genome analysis of the anaerobic thermohalophilic bacterium Halothermothrix orenii.</title>
        <authorList>
            <person name="Mavromatis K."/>
            <person name="Ivanova N."/>
            <person name="Anderson I."/>
            <person name="Lykidis A."/>
            <person name="Hooper S.D."/>
            <person name="Sun H."/>
            <person name="Kunin V."/>
            <person name="Lapidus A."/>
            <person name="Hugenholtz P."/>
            <person name="Patel B."/>
            <person name="Kyrpides N.C."/>
        </authorList>
    </citation>
    <scope>NUCLEOTIDE SEQUENCE [LARGE SCALE GENOMIC DNA]</scope>
    <source>
        <strain evidence="3">H 168 / OCM 544 / DSM 9562</strain>
    </source>
</reference>
<dbReference type="EMBL" id="CP001098">
    <property type="protein sequence ID" value="ACL69831.1"/>
    <property type="molecule type" value="Genomic_DNA"/>
</dbReference>
<dbReference type="eggNOG" id="COG0441">
    <property type="taxonomic scope" value="Bacteria"/>
</dbReference>
<keyword evidence="2" id="KW-0808">Transferase</keyword>
<feature type="domain" description="AAA+ ATPase" evidence="1">
    <location>
        <begin position="283"/>
        <end position="444"/>
    </location>
</feature>
<protein>
    <submittedName>
        <fullName evidence="2">Uridine kinase</fullName>
        <ecNumber evidence="2">2.7.1.48</ecNumber>
    </submittedName>
</protein>
<dbReference type="RefSeq" id="WP_012636016.1">
    <property type="nucleotide sequence ID" value="NC_011899.1"/>
</dbReference>
<dbReference type="SMART" id="SM00382">
    <property type="entry name" value="AAA"/>
    <property type="match status" value="1"/>
</dbReference>
<dbReference type="SUPFAM" id="SSF52540">
    <property type="entry name" value="P-loop containing nucleoside triphosphate hydrolases"/>
    <property type="match status" value="1"/>
</dbReference>
<dbReference type="PRINTS" id="PR00988">
    <property type="entry name" value="URIDINKINASE"/>
</dbReference>
<dbReference type="InterPro" id="IPR018163">
    <property type="entry name" value="Thr/Ala-tRNA-synth_IIc_edit"/>
</dbReference>
<dbReference type="OrthoDB" id="9764644at2"/>
<dbReference type="InterPro" id="IPR006083">
    <property type="entry name" value="PRK/URK"/>
</dbReference>
<dbReference type="AlphaFoldDB" id="B8CX12"/>
<dbReference type="GO" id="GO:0004849">
    <property type="term" value="F:uridine kinase activity"/>
    <property type="evidence" value="ECO:0007669"/>
    <property type="project" value="UniProtKB-EC"/>
</dbReference>
<evidence type="ECO:0000313" key="3">
    <source>
        <dbReference type="Proteomes" id="UP000000719"/>
    </source>
</evidence>
<evidence type="ECO:0000259" key="1">
    <source>
        <dbReference type="SMART" id="SM00382"/>
    </source>
</evidence>
<proteinExistence type="predicted"/>
<dbReference type="GO" id="GO:0005524">
    <property type="term" value="F:ATP binding"/>
    <property type="evidence" value="ECO:0007669"/>
    <property type="project" value="InterPro"/>
</dbReference>
<dbReference type="Gene3D" id="3.30.980.10">
    <property type="entry name" value="Threonyl-trna Synthetase, Chain A, domain 2"/>
    <property type="match status" value="1"/>
</dbReference>
<keyword evidence="2" id="KW-0418">Kinase</keyword>